<comment type="caution">
    <text evidence="5">The sequence shown here is derived from an EMBL/GenBank/DDBJ whole genome shotgun (WGS) entry which is preliminary data.</text>
</comment>
<dbReference type="SUPFAM" id="SSF46785">
    <property type="entry name" value="Winged helix' DNA-binding domain"/>
    <property type="match status" value="1"/>
</dbReference>
<dbReference type="Gene3D" id="1.20.120.530">
    <property type="entry name" value="GntR ligand-binding domain-like"/>
    <property type="match status" value="1"/>
</dbReference>
<dbReference type="Proteomes" id="UP000292039">
    <property type="component" value="Unassembled WGS sequence"/>
</dbReference>
<dbReference type="PROSITE" id="PS50949">
    <property type="entry name" value="HTH_GNTR"/>
    <property type="match status" value="1"/>
</dbReference>
<sequence length="243" mass="27348">MTATKSTATKSSMSAEVADKIRDAIINAAFDFGEALSEENLAAAFDVSRTPIREALNLLQLEGLVNIVPKSGTYVFTPSLEDIIELCEYRACLELQAAELSAMRNPLNLAAALERLLGQMEQAVHDGDIRIYGQLDTQYHLAFLENAGNRYLMQGYRMIMGRVATLRTQLALHAKNEPKRSMHDHAMMIQLIRENKISRLKTVLWTHIMRTSDNFMQAFQDNPIKPLTQKEVVRRKLQQGGAL</sequence>
<name>A0A171KQC8_9BURK</name>
<gene>
    <name evidence="5" type="ORF">AAV32_12540</name>
    <name evidence="6" type="ORF">EV679_0022</name>
</gene>
<dbReference type="RefSeq" id="WP_068372653.1">
    <property type="nucleotide sequence ID" value="NZ_CBCSEB010000003.1"/>
</dbReference>
<keyword evidence="2 6" id="KW-0238">DNA-binding</keyword>
<proteinExistence type="predicted"/>
<evidence type="ECO:0000313" key="7">
    <source>
        <dbReference type="Proteomes" id="UP000078084"/>
    </source>
</evidence>
<reference evidence="5 7" key="1">
    <citation type="submission" date="2015-04" db="EMBL/GenBank/DDBJ databases">
        <title>Genome sequence of Kerstersia gyiorum CG1.</title>
        <authorList>
            <person name="Greninger A.L."/>
            <person name="Kozyreva V."/>
            <person name="Chaturvedi V."/>
        </authorList>
    </citation>
    <scope>NUCLEOTIDE SEQUENCE [LARGE SCALE GENOMIC DNA]</scope>
    <source>
        <strain evidence="5 7">CG1</strain>
    </source>
</reference>
<dbReference type="Gene3D" id="1.10.10.10">
    <property type="entry name" value="Winged helix-like DNA-binding domain superfamily/Winged helix DNA-binding domain"/>
    <property type="match status" value="1"/>
</dbReference>
<dbReference type="PANTHER" id="PTHR43537:SF50">
    <property type="entry name" value="TRANSCRIPTIONAL REGULATORY PROTEIN"/>
    <property type="match status" value="1"/>
</dbReference>
<organism evidence="5 7">
    <name type="scientific">Kerstersia gyiorum</name>
    <dbReference type="NCBI Taxonomy" id="206506"/>
    <lineage>
        <taxon>Bacteria</taxon>
        <taxon>Pseudomonadati</taxon>
        <taxon>Pseudomonadota</taxon>
        <taxon>Betaproteobacteria</taxon>
        <taxon>Burkholderiales</taxon>
        <taxon>Alcaligenaceae</taxon>
        <taxon>Kerstersia</taxon>
    </lineage>
</organism>
<dbReference type="InterPro" id="IPR000524">
    <property type="entry name" value="Tscrpt_reg_HTH_GntR"/>
</dbReference>
<evidence type="ECO:0000256" key="1">
    <source>
        <dbReference type="ARBA" id="ARBA00023015"/>
    </source>
</evidence>
<dbReference type="PATRIC" id="fig|206506.3.peg.2668"/>
<dbReference type="Pfam" id="PF07729">
    <property type="entry name" value="FCD"/>
    <property type="match status" value="1"/>
</dbReference>
<dbReference type="PANTHER" id="PTHR43537">
    <property type="entry name" value="TRANSCRIPTIONAL REGULATOR, GNTR FAMILY"/>
    <property type="match status" value="1"/>
</dbReference>
<dbReference type="SUPFAM" id="SSF48008">
    <property type="entry name" value="GntR ligand-binding domain-like"/>
    <property type="match status" value="1"/>
</dbReference>
<dbReference type="GO" id="GO:0003677">
    <property type="term" value="F:DNA binding"/>
    <property type="evidence" value="ECO:0007669"/>
    <property type="project" value="UniProtKB-KW"/>
</dbReference>
<dbReference type="GO" id="GO:0003700">
    <property type="term" value="F:DNA-binding transcription factor activity"/>
    <property type="evidence" value="ECO:0007669"/>
    <property type="project" value="InterPro"/>
</dbReference>
<dbReference type="Proteomes" id="UP000078084">
    <property type="component" value="Unassembled WGS sequence"/>
</dbReference>
<accession>A0A171KQC8</accession>
<evidence type="ECO:0000313" key="5">
    <source>
        <dbReference type="EMBL" id="KKO71095.1"/>
    </source>
</evidence>
<dbReference type="AlphaFoldDB" id="A0A171KQC8"/>
<dbReference type="SMART" id="SM00345">
    <property type="entry name" value="HTH_GNTR"/>
    <property type="match status" value="1"/>
</dbReference>
<dbReference type="STRING" id="206506.AAV32_12540"/>
<evidence type="ECO:0000313" key="8">
    <source>
        <dbReference type="Proteomes" id="UP000292039"/>
    </source>
</evidence>
<protein>
    <submittedName>
        <fullName evidence="6">DNA-binding GntR family transcriptional regulator</fullName>
    </submittedName>
</protein>
<dbReference type="SMART" id="SM00895">
    <property type="entry name" value="FCD"/>
    <property type="match status" value="1"/>
</dbReference>
<evidence type="ECO:0000256" key="2">
    <source>
        <dbReference type="ARBA" id="ARBA00023125"/>
    </source>
</evidence>
<keyword evidence="3" id="KW-0804">Transcription</keyword>
<dbReference type="InterPro" id="IPR036388">
    <property type="entry name" value="WH-like_DNA-bd_sf"/>
</dbReference>
<evidence type="ECO:0000313" key="6">
    <source>
        <dbReference type="EMBL" id="RZS72841.1"/>
    </source>
</evidence>
<dbReference type="InterPro" id="IPR011711">
    <property type="entry name" value="GntR_C"/>
</dbReference>
<dbReference type="PRINTS" id="PR00035">
    <property type="entry name" value="HTHGNTR"/>
</dbReference>
<dbReference type="EMBL" id="SGWZ01000001">
    <property type="protein sequence ID" value="RZS72841.1"/>
    <property type="molecule type" value="Genomic_DNA"/>
</dbReference>
<dbReference type="InterPro" id="IPR008920">
    <property type="entry name" value="TF_FadR/GntR_C"/>
</dbReference>
<dbReference type="CDD" id="cd07377">
    <property type="entry name" value="WHTH_GntR"/>
    <property type="match status" value="1"/>
</dbReference>
<keyword evidence="1" id="KW-0805">Transcription regulation</keyword>
<feature type="domain" description="HTH gntR-type" evidence="4">
    <location>
        <begin position="11"/>
        <end position="78"/>
    </location>
</feature>
<dbReference type="InterPro" id="IPR036390">
    <property type="entry name" value="WH_DNA-bd_sf"/>
</dbReference>
<keyword evidence="7" id="KW-1185">Reference proteome</keyword>
<dbReference type="EMBL" id="LBNE01000009">
    <property type="protein sequence ID" value="KKO71095.1"/>
    <property type="molecule type" value="Genomic_DNA"/>
</dbReference>
<dbReference type="GeneID" id="99725045"/>
<evidence type="ECO:0000259" key="4">
    <source>
        <dbReference type="PROSITE" id="PS50949"/>
    </source>
</evidence>
<evidence type="ECO:0000256" key="3">
    <source>
        <dbReference type="ARBA" id="ARBA00023163"/>
    </source>
</evidence>
<reference evidence="6 8" key="2">
    <citation type="submission" date="2019-02" db="EMBL/GenBank/DDBJ databases">
        <title>Genomic Encyclopedia of Type Strains, Phase IV (KMG-IV): sequencing the most valuable type-strain genomes for metagenomic binning, comparative biology and taxonomic classification.</title>
        <authorList>
            <person name="Goeker M."/>
        </authorList>
    </citation>
    <scope>NUCLEOTIDE SEQUENCE [LARGE SCALE GENOMIC DNA]</scope>
    <source>
        <strain evidence="6 8">DSM 16618</strain>
    </source>
</reference>
<dbReference type="Pfam" id="PF00392">
    <property type="entry name" value="GntR"/>
    <property type="match status" value="1"/>
</dbReference>